<protein>
    <submittedName>
        <fullName evidence="2">Uncharacterized protein</fullName>
    </submittedName>
</protein>
<reference evidence="2" key="1">
    <citation type="submission" date="2022-03" db="EMBL/GenBank/DDBJ databases">
        <authorList>
            <person name="Alioto T."/>
            <person name="Alioto T."/>
            <person name="Gomez Garrido J."/>
        </authorList>
    </citation>
    <scope>NUCLEOTIDE SEQUENCE</scope>
</reference>
<name>A0AAD1W4X5_PELCU</name>
<sequence length="92" mass="10449">MPPETTALADKRGTPVTKPTPYSLHTGLISQRQKKNQRGERQQVFPDTILHHTSEDTSLLKHKHGRPNLPQLQHIGNLHGTQWKEKTTCPDL</sequence>
<organism evidence="2 3">
    <name type="scientific">Pelobates cultripes</name>
    <name type="common">Western spadefoot toad</name>
    <dbReference type="NCBI Taxonomy" id="61616"/>
    <lineage>
        <taxon>Eukaryota</taxon>
        <taxon>Metazoa</taxon>
        <taxon>Chordata</taxon>
        <taxon>Craniata</taxon>
        <taxon>Vertebrata</taxon>
        <taxon>Euteleostomi</taxon>
        <taxon>Amphibia</taxon>
        <taxon>Batrachia</taxon>
        <taxon>Anura</taxon>
        <taxon>Pelobatoidea</taxon>
        <taxon>Pelobatidae</taxon>
        <taxon>Pelobates</taxon>
    </lineage>
</organism>
<keyword evidence="3" id="KW-1185">Reference proteome</keyword>
<feature type="region of interest" description="Disordered" evidence="1">
    <location>
        <begin position="1"/>
        <end position="41"/>
    </location>
</feature>
<dbReference type="EMBL" id="OW240915">
    <property type="protein sequence ID" value="CAH2284241.1"/>
    <property type="molecule type" value="Genomic_DNA"/>
</dbReference>
<evidence type="ECO:0000313" key="3">
    <source>
        <dbReference type="Proteomes" id="UP001295444"/>
    </source>
</evidence>
<accession>A0AAD1W4X5</accession>
<dbReference type="Proteomes" id="UP001295444">
    <property type="component" value="Chromosome 04"/>
</dbReference>
<evidence type="ECO:0000313" key="2">
    <source>
        <dbReference type="EMBL" id="CAH2284241.1"/>
    </source>
</evidence>
<evidence type="ECO:0000256" key="1">
    <source>
        <dbReference type="SAM" id="MobiDB-lite"/>
    </source>
</evidence>
<proteinExistence type="predicted"/>
<gene>
    <name evidence="2" type="ORF">PECUL_23A033937</name>
</gene>
<dbReference type="AlphaFoldDB" id="A0AAD1W4X5"/>